<dbReference type="EMBL" id="LFZO01000191">
    <property type="protein sequence ID" value="KXT11610.1"/>
    <property type="molecule type" value="Genomic_DNA"/>
</dbReference>
<organism evidence="1 2">
    <name type="scientific">Pseudocercospora musae</name>
    <dbReference type="NCBI Taxonomy" id="113226"/>
    <lineage>
        <taxon>Eukaryota</taxon>
        <taxon>Fungi</taxon>
        <taxon>Dikarya</taxon>
        <taxon>Ascomycota</taxon>
        <taxon>Pezizomycotina</taxon>
        <taxon>Dothideomycetes</taxon>
        <taxon>Dothideomycetidae</taxon>
        <taxon>Mycosphaerellales</taxon>
        <taxon>Mycosphaerellaceae</taxon>
        <taxon>Pseudocercospora</taxon>
    </lineage>
</organism>
<comment type="caution">
    <text evidence="1">The sequence shown here is derived from an EMBL/GenBank/DDBJ whole genome shotgun (WGS) entry which is preliminary data.</text>
</comment>
<dbReference type="Proteomes" id="UP000073492">
    <property type="component" value="Unassembled WGS sequence"/>
</dbReference>
<evidence type="ECO:0000313" key="2">
    <source>
        <dbReference type="Proteomes" id="UP000073492"/>
    </source>
</evidence>
<proteinExistence type="predicted"/>
<gene>
    <name evidence="1" type="ORF">AC579_169</name>
</gene>
<reference evidence="1 2" key="1">
    <citation type="submission" date="2015-07" db="EMBL/GenBank/DDBJ databases">
        <title>Comparative genomics of the Sigatoka disease complex on banana suggests a link between parallel evolutionary changes in Pseudocercospora fijiensis and Pseudocercospora eumusae and increased virulence on the banana host.</title>
        <authorList>
            <person name="Chang T.-C."/>
            <person name="Salvucci A."/>
            <person name="Crous P.W."/>
            <person name="Stergiopoulos I."/>
        </authorList>
    </citation>
    <scope>NUCLEOTIDE SEQUENCE [LARGE SCALE GENOMIC DNA]</scope>
    <source>
        <strain evidence="1 2">CBS 116634</strain>
    </source>
</reference>
<dbReference type="AlphaFoldDB" id="A0A139IA57"/>
<accession>A0A139IA57</accession>
<sequence length="130" mass="14542">MSHQDQSWGLTNSDETDVIQMNTCPIPVSKFPHSGQRYHTRLKSGLSVEMCHTSIHSSQFDKSLLAGLQLSRIGAGLINHFVQILEMINNGLRPHSIRIVLCMVISKQYPKRTVFDPHASDSDNIANAPF</sequence>
<name>A0A139IA57_9PEZI</name>
<evidence type="ECO:0000313" key="1">
    <source>
        <dbReference type="EMBL" id="KXT11610.1"/>
    </source>
</evidence>
<protein>
    <submittedName>
        <fullName evidence="1">Uncharacterized protein</fullName>
    </submittedName>
</protein>
<keyword evidence="2" id="KW-1185">Reference proteome</keyword>